<accession>A0A1A8XUJ1</accession>
<sequence length="159" mass="17533">MGCLGQQYPDGRHGRSTRTEMVGPLDVAPRTDLIEDRHSMLVNFAEVYRRRKLDRTDLYAGVGLAAQPLPENLAILRSKIAQELDALILTCHDGLRNRPKAAVGVSAGSLKVGPANPGDEGTLNHKEAFAYSNDCMPWDSTSKGATMKNWLFARRRLTN</sequence>
<dbReference type="Proteomes" id="UP000199169">
    <property type="component" value="Unassembled WGS sequence"/>
</dbReference>
<dbReference type="AlphaFoldDB" id="A0A1A8XUJ1"/>
<gene>
    <name evidence="2" type="ORF">ACCAA_620004</name>
</gene>
<organism evidence="2 3">
    <name type="scientific">Candidatus Accumulibacter aalborgensis</name>
    <dbReference type="NCBI Taxonomy" id="1860102"/>
    <lineage>
        <taxon>Bacteria</taxon>
        <taxon>Pseudomonadati</taxon>
        <taxon>Pseudomonadota</taxon>
        <taxon>Betaproteobacteria</taxon>
        <taxon>Candidatus Accumulibacter</taxon>
    </lineage>
</organism>
<keyword evidence="3" id="KW-1185">Reference proteome</keyword>
<evidence type="ECO:0000313" key="2">
    <source>
        <dbReference type="EMBL" id="SBT08724.1"/>
    </source>
</evidence>
<proteinExistence type="predicted"/>
<dbReference type="EMBL" id="FLQX01000141">
    <property type="protein sequence ID" value="SBT08724.1"/>
    <property type="molecule type" value="Genomic_DNA"/>
</dbReference>
<name>A0A1A8XUJ1_9PROT</name>
<dbReference type="STRING" id="1860102.ACCAA_620004"/>
<protein>
    <submittedName>
        <fullName evidence="2">Uncharacterized protein</fullName>
    </submittedName>
</protein>
<evidence type="ECO:0000256" key="1">
    <source>
        <dbReference type="SAM" id="MobiDB-lite"/>
    </source>
</evidence>
<evidence type="ECO:0000313" key="3">
    <source>
        <dbReference type="Proteomes" id="UP000199169"/>
    </source>
</evidence>
<feature type="region of interest" description="Disordered" evidence="1">
    <location>
        <begin position="1"/>
        <end position="20"/>
    </location>
</feature>
<reference evidence="2 3" key="1">
    <citation type="submission" date="2016-06" db="EMBL/GenBank/DDBJ databases">
        <authorList>
            <person name="Kjaerup R.B."/>
            <person name="Dalgaard T.S."/>
            <person name="Juul-Madsen H.R."/>
        </authorList>
    </citation>
    <scope>NUCLEOTIDE SEQUENCE [LARGE SCALE GENOMIC DNA]</scope>
    <source>
        <strain evidence="2">3</strain>
    </source>
</reference>